<dbReference type="RefSeq" id="WP_014101913.1">
    <property type="nucleotide sequence ID" value="NC_016026.1"/>
</dbReference>
<protein>
    <submittedName>
        <fullName evidence="1">Uncharacterized protein</fullName>
    </submittedName>
</protein>
<organism evidence="1 2">
    <name type="scientific">Micavibrio aeruginosavorus (strain ARL-13)</name>
    <dbReference type="NCBI Taxonomy" id="856793"/>
    <lineage>
        <taxon>Bacteria</taxon>
        <taxon>Pseudomonadati</taxon>
        <taxon>Bdellovibrionota</taxon>
        <taxon>Bdellovibrionia</taxon>
        <taxon>Bdellovibrionales</taxon>
        <taxon>Pseudobdellovibrionaceae</taxon>
        <taxon>Micavibrio</taxon>
    </lineage>
</organism>
<name>G2KR38_MICAA</name>
<dbReference type="Proteomes" id="UP000009286">
    <property type="component" value="Chromosome"/>
</dbReference>
<dbReference type="AlphaFoldDB" id="G2KR38"/>
<evidence type="ECO:0000313" key="2">
    <source>
        <dbReference type="Proteomes" id="UP000009286"/>
    </source>
</evidence>
<dbReference type="EMBL" id="CP002382">
    <property type="protein sequence ID" value="AEP08690.1"/>
    <property type="molecule type" value="Genomic_DNA"/>
</dbReference>
<evidence type="ECO:0000313" key="1">
    <source>
        <dbReference type="EMBL" id="AEP08690.1"/>
    </source>
</evidence>
<dbReference type="HOGENOM" id="CLU_625305_0_0_5"/>
<dbReference type="STRING" id="856793.MICA_345"/>
<proteinExistence type="predicted"/>
<sequence>MMRSLKSLWSLGRTANDNVQTVAQLPAPDVSAPADEKSLRERLLQDFTRAHYGAVCRTLAFPGVVDGTSVYYRAVAADTIFSQWVIQRVTESSVQMETNTLPVQTDNAKFDVVKTGLDFFHAIEYLARTEMLQDSPSIGPTRDDLKLGHYESFAKLHLIGFDLKGMPQPTMNGQIVTGGSYSKAMMDDLQQSLNDHETKAHLAQKAWEGALANVGKPADLYKETLAQAQDLNDLTRAAGLSNLWVDILGRVLKNDSFYLADEEEDQILAAEPHGRFVDRDGVYYWLSRFTDKIRSDRFSNFFDNTMFQVNQIESDEIKIQATQFVKDITCFALVQDAAFFLRMHGDDANINMIDRMNKYETAYVKVKTGSCPDGGWRNKIECLQWKSAEKKARAEFTSLVASTPKIEAVPANFVEVAQRFDALRMQAQYDADRAITKIRRGPIGGSREWV</sequence>
<accession>G2KR38</accession>
<dbReference type="KEGG" id="mai:MICA_345"/>
<reference evidence="1 2" key="1">
    <citation type="journal article" date="2011" name="BMC Genomics">
        <title>Genomic insights into an obligate epibiotic bacterial predator: Micavibrio aeruginosavorus ARL-13.</title>
        <authorList>
            <person name="Wang Z."/>
            <person name="Kadouri D."/>
            <person name="Wu M."/>
        </authorList>
    </citation>
    <scope>NUCLEOTIDE SEQUENCE [LARGE SCALE GENOMIC DNA]</scope>
    <source>
        <strain evidence="1 2">ARL-13</strain>
    </source>
</reference>
<keyword evidence="2" id="KW-1185">Reference proteome</keyword>
<gene>
    <name evidence="1" type="ordered locus">MICA_345</name>
</gene>